<name>A0AA37THI9_9HYPH</name>
<dbReference type="AlphaFoldDB" id="A0AA37THI9"/>
<keyword evidence="1" id="KW-0732">Signal</keyword>
<accession>A0AA37THI9</accession>
<dbReference type="RefSeq" id="WP_238194308.1">
    <property type="nucleotide sequence ID" value="NZ_BPQZ01000001.1"/>
</dbReference>
<dbReference type="EMBL" id="BSPL01000017">
    <property type="protein sequence ID" value="GLS71273.1"/>
    <property type="molecule type" value="Genomic_DNA"/>
</dbReference>
<evidence type="ECO:0000313" key="3">
    <source>
        <dbReference type="Proteomes" id="UP001157440"/>
    </source>
</evidence>
<comment type="caution">
    <text evidence="2">The sequence shown here is derived from an EMBL/GenBank/DDBJ whole genome shotgun (WGS) entry which is preliminary data.</text>
</comment>
<reference evidence="3" key="1">
    <citation type="journal article" date="2019" name="Int. J. Syst. Evol. Microbiol.">
        <title>The Global Catalogue of Microorganisms (GCM) 10K type strain sequencing project: providing services to taxonomists for standard genome sequencing and annotation.</title>
        <authorList>
            <consortium name="The Broad Institute Genomics Platform"/>
            <consortium name="The Broad Institute Genome Sequencing Center for Infectious Disease"/>
            <person name="Wu L."/>
            <person name="Ma J."/>
        </authorList>
    </citation>
    <scope>NUCLEOTIDE SEQUENCE [LARGE SCALE GENOMIC DNA]</scope>
    <source>
        <strain evidence="3">NBRC 103632</strain>
    </source>
</reference>
<organism evidence="2 3">
    <name type="scientific">Methylobacterium tardum</name>
    <dbReference type="NCBI Taxonomy" id="374432"/>
    <lineage>
        <taxon>Bacteria</taxon>
        <taxon>Pseudomonadati</taxon>
        <taxon>Pseudomonadota</taxon>
        <taxon>Alphaproteobacteria</taxon>
        <taxon>Hyphomicrobiales</taxon>
        <taxon>Methylobacteriaceae</taxon>
        <taxon>Methylobacterium</taxon>
    </lineage>
</organism>
<evidence type="ECO:0000313" key="2">
    <source>
        <dbReference type="EMBL" id="GLS71273.1"/>
    </source>
</evidence>
<feature type="signal peptide" evidence="1">
    <location>
        <begin position="1"/>
        <end position="18"/>
    </location>
</feature>
<protein>
    <submittedName>
        <fullName evidence="2">Uncharacterized protein</fullName>
    </submittedName>
</protein>
<dbReference type="Proteomes" id="UP001157440">
    <property type="component" value="Unassembled WGS sequence"/>
</dbReference>
<evidence type="ECO:0000256" key="1">
    <source>
        <dbReference type="SAM" id="SignalP"/>
    </source>
</evidence>
<feature type="chain" id="PRO_5041362412" evidence="1">
    <location>
        <begin position="19"/>
        <end position="122"/>
    </location>
</feature>
<sequence>MHIAISLAALLATGTAAAAPMDGDRWDAGAVERRGHKVLTTGLMFRRTGAGEWEVSARCETRDIRTGRWRAKTGRGVAVRSMGLVMVKTGTLGRFILFVDAGEIASNKPWCASGAANLGTGD</sequence>
<keyword evidence="3" id="KW-1185">Reference proteome</keyword>
<proteinExistence type="predicted"/>
<gene>
    <name evidence="2" type="ORF">GCM10007890_32860</name>
</gene>